<dbReference type="EMBL" id="JAHXZJ010002237">
    <property type="protein sequence ID" value="KAH0546925.1"/>
    <property type="molecule type" value="Genomic_DNA"/>
</dbReference>
<keyword evidence="1" id="KW-1133">Transmembrane helix</keyword>
<protein>
    <submittedName>
        <fullName evidence="2">Uncharacterized protein</fullName>
    </submittedName>
</protein>
<reference evidence="2 3" key="1">
    <citation type="journal article" date="2021" name="J. Hered.">
        <title>A chromosome-level genome assembly of the parasitoid wasp, Cotesia glomerata (Hymenoptera: Braconidae).</title>
        <authorList>
            <person name="Pinto B.J."/>
            <person name="Weis J.J."/>
            <person name="Gamble T."/>
            <person name="Ode P.J."/>
            <person name="Paul R."/>
            <person name="Zaspel J.M."/>
        </authorList>
    </citation>
    <scope>NUCLEOTIDE SEQUENCE [LARGE SCALE GENOMIC DNA]</scope>
    <source>
        <strain evidence="2">CgM1</strain>
    </source>
</reference>
<evidence type="ECO:0000256" key="1">
    <source>
        <dbReference type="SAM" id="Phobius"/>
    </source>
</evidence>
<feature type="transmembrane region" description="Helical" evidence="1">
    <location>
        <begin position="71"/>
        <end position="88"/>
    </location>
</feature>
<dbReference type="AlphaFoldDB" id="A0AAV7I6H2"/>
<proteinExistence type="predicted"/>
<keyword evidence="3" id="KW-1185">Reference proteome</keyword>
<evidence type="ECO:0000313" key="2">
    <source>
        <dbReference type="EMBL" id="KAH0546925.1"/>
    </source>
</evidence>
<keyword evidence="1" id="KW-0472">Membrane</keyword>
<gene>
    <name evidence="2" type="ORF">KQX54_016070</name>
</gene>
<organism evidence="2 3">
    <name type="scientific">Cotesia glomerata</name>
    <name type="common">Lepidopteran parasitic wasp</name>
    <name type="synonym">Apanteles glomeratus</name>
    <dbReference type="NCBI Taxonomy" id="32391"/>
    <lineage>
        <taxon>Eukaryota</taxon>
        <taxon>Metazoa</taxon>
        <taxon>Ecdysozoa</taxon>
        <taxon>Arthropoda</taxon>
        <taxon>Hexapoda</taxon>
        <taxon>Insecta</taxon>
        <taxon>Pterygota</taxon>
        <taxon>Neoptera</taxon>
        <taxon>Endopterygota</taxon>
        <taxon>Hymenoptera</taxon>
        <taxon>Apocrita</taxon>
        <taxon>Ichneumonoidea</taxon>
        <taxon>Braconidae</taxon>
        <taxon>Microgastrinae</taxon>
        <taxon>Cotesia</taxon>
    </lineage>
</organism>
<sequence length="109" mass="12173">MLALKVRFPCPRALPSFSIQPRILFGSLEAACHLSLSLDPSTRTDSTFWDVGCPIILETRFPTFIGMYQQYAVQIIIVIVLMDGIGFGRKLLVLAKFKVHQGKGSVENF</sequence>
<dbReference type="Proteomes" id="UP000826195">
    <property type="component" value="Unassembled WGS sequence"/>
</dbReference>
<keyword evidence="1" id="KW-0812">Transmembrane</keyword>
<name>A0AAV7I6H2_COTGL</name>
<accession>A0AAV7I6H2</accession>
<comment type="caution">
    <text evidence="2">The sequence shown here is derived from an EMBL/GenBank/DDBJ whole genome shotgun (WGS) entry which is preliminary data.</text>
</comment>
<evidence type="ECO:0000313" key="3">
    <source>
        <dbReference type="Proteomes" id="UP000826195"/>
    </source>
</evidence>